<reference evidence="2" key="1">
    <citation type="journal article" date="2019" name="Sci. Rep.">
        <title>Draft genome of Tanacetum cinerariifolium, the natural source of mosquito coil.</title>
        <authorList>
            <person name="Yamashiro T."/>
            <person name="Shiraishi A."/>
            <person name="Satake H."/>
            <person name="Nakayama K."/>
        </authorList>
    </citation>
    <scope>NUCLEOTIDE SEQUENCE</scope>
</reference>
<proteinExistence type="predicted"/>
<feature type="region of interest" description="Disordered" evidence="1">
    <location>
        <begin position="15"/>
        <end position="40"/>
    </location>
</feature>
<evidence type="ECO:0000256" key="1">
    <source>
        <dbReference type="SAM" id="MobiDB-lite"/>
    </source>
</evidence>
<accession>A0A6L2LWI1</accession>
<evidence type="ECO:0000313" key="2">
    <source>
        <dbReference type="EMBL" id="GEU66151.1"/>
    </source>
</evidence>
<protein>
    <submittedName>
        <fullName evidence="2">Uncharacterized protein</fullName>
    </submittedName>
</protein>
<dbReference type="AlphaFoldDB" id="A0A6L2LWI1"/>
<comment type="caution">
    <text evidence="2">The sequence shown here is derived from an EMBL/GenBank/DDBJ whole genome shotgun (WGS) entry which is preliminary data.</text>
</comment>
<feature type="compositionally biased region" description="Basic and acidic residues" evidence="1">
    <location>
        <begin position="16"/>
        <end position="30"/>
    </location>
</feature>
<name>A0A6L2LWI1_TANCI</name>
<sequence>MVGLDMSLDGLIKNNKRSDGGDVGNRRGDGQRSGLGPTCRFNNRGAQKVTPYVVSKRGDLVWRIGMYVDQGIRIDGGRTSGMGRLGLSFIYPMLITASRMRILMSFLQKLSNVDAASLRLKLLKDVTAVGDAK</sequence>
<dbReference type="EMBL" id="BKCJ010005332">
    <property type="protein sequence ID" value="GEU66151.1"/>
    <property type="molecule type" value="Genomic_DNA"/>
</dbReference>
<organism evidence="2">
    <name type="scientific">Tanacetum cinerariifolium</name>
    <name type="common">Dalmatian daisy</name>
    <name type="synonym">Chrysanthemum cinerariifolium</name>
    <dbReference type="NCBI Taxonomy" id="118510"/>
    <lineage>
        <taxon>Eukaryota</taxon>
        <taxon>Viridiplantae</taxon>
        <taxon>Streptophyta</taxon>
        <taxon>Embryophyta</taxon>
        <taxon>Tracheophyta</taxon>
        <taxon>Spermatophyta</taxon>
        <taxon>Magnoliopsida</taxon>
        <taxon>eudicotyledons</taxon>
        <taxon>Gunneridae</taxon>
        <taxon>Pentapetalae</taxon>
        <taxon>asterids</taxon>
        <taxon>campanulids</taxon>
        <taxon>Asterales</taxon>
        <taxon>Asteraceae</taxon>
        <taxon>Asteroideae</taxon>
        <taxon>Anthemideae</taxon>
        <taxon>Anthemidinae</taxon>
        <taxon>Tanacetum</taxon>
    </lineage>
</organism>
<gene>
    <name evidence="2" type="ORF">Tci_038129</name>
</gene>